<dbReference type="Proteomes" id="UP000237846">
    <property type="component" value="Unassembled WGS sequence"/>
</dbReference>
<evidence type="ECO:0000256" key="3">
    <source>
        <dbReference type="ARBA" id="ARBA00022723"/>
    </source>
</evidence>
<feature type="binding site" evidence="6 9">
    <location>
        <position position="369"/>
    </location>
    <ligand>
        <name>Ni(2+)</name>
        <dbReference type="ChEBI" id="CHEBI:49786"/>
        <label>1</label>
    </ligand>
</feature>
<feature type="domain" description="Urease" evidence="14">
    <location>
        <begin position="138"/>
        <end position="577"/>
    </location>
</feature>
<dbReference type="HAMAP" id="MF_01953">
    <property type="entry name" value="Urease_alpha"/>
    <property type="match status" value="1"/>
</dbReference>
<reference evidence="15 16" key="1">
    <citation type="submission" date="2018-03" db="EMBL/GenBank/DDBJ databases">
        <title>Genomic Encyclopedia of Archaeal and Bacterial Type Strains, Phase II (KMG-II): from individual species to whole genera.</title>
        <authorList>
            <person name="Goeker M."/>
        </authorList>
    </citation>
    <scope>NUCLEOTIDE SEQUENCE [LARGE SCALE GENOMIC DNA]</scope>
    <source>
        <strain evidence="15 16">DSM 45601</strain>
    </source>
</reference>
<organism evidence="15 16">
    <name type="scientific">Allonocardiopsis opalescens</name>
    <dbReference type="NCBI Taxonomy" id="1144618"/>
    <lineage>
        <taxon>Bacteria</taxon>
        <taxon>Bacillati</taxon>
        <taxon>Actinomycetota</taxon>
        <taxon>Actinomycetes</taxon>
        <taxon>Streptosporangiales</taxon>
        <taxon>Allonocardiopsis</taxon>
    </lineage>
</organism>
<dbReference type="InterPro" id="IPR017951">
    <property type="entry name" value="Urease_asu_c"/>
</dbReference>
<keyword evidence="16" id="KW-1185">Reference proteome</keyword>
<sequence length="577" mass="60546">MTEAYIERGRYAALFGPTAGDRIRLADTDLFIEITEDRSIGPAGSGDEAVFGGGKVIRESMGQGRATRAEGAPDLVITGAVVLDHWGIVKADIGVRDGRITALGKAGNPDTMDGVHPELVIGPSTEVIAGNGRILTAGAVDSHVHLICPQLLDEALGAGVTTVVGGGTGPAEGSKATTVTPGAWNLARMLRALDGHPVNVALLGKGNTVREDALWEQLRAGAAGFKLHEDWGSTPAAIDACLRVADASGVQVALHSDTLNEAGYVESTLAAIDGRAIHAYHTEGAGGGHAPDIITVAAHPNVLPSSTNPTRPHTVNTLDEHLDMLMVCHHLNPSVPEDLAFAESRIRPSTMAAEDVLHDLGAISMIGSDSQAMGRIGETVLRTWQTAHVMKARRGTLAGPHPEPADNLRARRYVAKYTICPARAHGMDGEIGSVEVGKLADLVLWEPAFFGVRPHLVLKGGLTAWAAMGDANASIPTPQPVLPRPMFGAAPAAAADTSVHFVAQAALDDGLAERLGLARRLVAVRDVRGLGKADMPLNDALPDIAVDPDSFEVRVDGEPIEADPPRELPMAQRYFLF</sequence>
<keyword evidence="4 6" id="KW-0378">Hydrolase</keyword>
<dbReference type="PROSITE" id="PS00145">
    <property type="entry name" value="UREASE_2"/>
    <property type="match status" value="1"/>
</dbReference>
<keyword evidence="2 6" id="KW-0533">Nickel</keyword>
<evidence type="ECO:0000313" key="16">
    <source>
        <dbReference type="Proteomes" id="UP000237846"/>
    </source>
</evidence>
<keyword evidence="6 11" id="KW-0963">Cytoplasm</keyword>
<gene>
    <name evidence="6" type="primary">ureC</name>
    <name evidence="15" type="ORF">CLV72_104438</name>
</gene>
<dbReference type="InterPro" id="IPR005848">
    <property type="entry name" value="Urease_asu"/>
</dbReference>
<feature type="binding site" evidence="6 9">
    <location>
        <position position="281"/>
    </location>
    <ligand>
        <name>Ni(2+)</name>
        <dbReference type="ChEBI" id="CHEBI:49786"/>
        <label>2</label>
    </ligand>
</feature>
<keyword evidence="3 6" id="KW-0479">Metal-binding</keyword>
<comment type="PTM">
    <text evidence="8">Carbamylation allows a single lysine to coordinate two nickel ions.</text>
</comment>
<dbReference type="NCBIfam" id="NF009686">
    <property type="entry name" value="PRK13207.1"/>
    <property type="match status" value="1"/>
</dbReference>
<name>A0A2T0Q4W1_9ACTN</name>
<evidence type="ECO:0000256" key="8">
    <source>
        <dbReference type="PIRSR" id="PIRSR611612-50"/>
    </source>
</evidence>
<dbReference type="PROSITE" id="PS01120">
    <property type="entry name" value="UREASE_1"/>
    <property type="match status" value="1"/>
</dbReference>
<dbReference type="SUPFAM" id="SSF51338">
    <property type="entry name" value="Composite domain of metallo-dependent hydrolases"/>
    <property type="match status" value="2"/>
</dbReference>
<evidence type="ECO:0000256" key="9">
    <source>
        <dbReference type="PIRSR" id="PIRSR611612-51"/>
    </source>
</evidence>
<dbReference type="Pfam" id="PF01979">
    <property type="entry name" value="Amidohydro_1"/>
    <property type="match status" value="1"/>
</dbReference>
<dbReference type="GO" id="GO:0005737">
    <property type="term" value="C:cytoplasm"/>
    <property type="evidence" value="ECO:0007669"/>
    <property type="project" value="UniProtKB-SubCell"/>
</dbReference>
<dbReference type="InterPro" id="IPR011059">
    <property type="entry name" value="Metal-dep_hydrolase_composite"/>
</dbReference>
<dbReference type="GO" id="GO:0009039">
    <property type="term" value="F:urease activity"/>
    <property type="evidence" value="ECO:0007669"/>
    <property type="project" value="UniProtKB-UniRule"/>
</dbReference>
<dbReference type="PROSITE" id="PS51368">
    <property type="entry name" value="UREASE_3"/>
    <property type="match status" value="1"/>
</dbReference>
<dbReference type="AlphaFoldDB" id="A0A2T0Q4W1"/>
<evidence type="ECO:0000256" key="6">
    <source>
        <dbReference type="HAMAP-Rule" id="MF_01953"/>
    </source>
</evidence>
<evidence type="ECO:0000313" key="15">
    <source>
        <dbReference type="EMBL" id="PRX98858.1"/>
    </source>
</evidence>
<dbReference type="Gene3D" id="3.20.20.140">
    <property type="entry name" value="Metal-dependent hydrolases"/>
    <property type="match status" value="1"/>
</dbReference>
<dbReference type="OrthoDB" id="9802793at2"/>
<feature type="active site" description="Proton donor" evidence="6 10">
    <location>
        <position position="329"/>
    </location>
</feature>
<feature type="modified residue" description="N6-carboxylysine" evidence="6 8">
    <location>
        <position position="226"/>
    </location>
</feature>
<feature type="binding site" evidence="6 9">
    <location>
        <position position="143"/>
    </location>
    <ligand>
        <name>Ni(2+)</name>
        <dbReference type="ChEBI" id="CHEBI:49786"/>
        <label>1</label>
    </ligand>
</feature>
<evidence type="ECO:0000256" key="10">
    <source>
        <dbReference type="PIRSR" id="PIRSR611612-52"/>
    </source>
</evidence>
<dbReference type="Pfam" id="PF00449">
    <property type="entry name" value="Urease_alpha"/>
    <property type="match status" value="1"/>
</dbReference>
<dbReference type="InterPro" id="IPR050112">
    <property type="entry name" value="Urease_alpha_subunit"/>
</dbReference>
<dbReference type="PANTHER" id="PTHR43440:SF1">
    <property type="entry name" value="UREASE"/>
    <property type="match status" value="1"/>
</dbReference>
<feature type="binding site" evidence="6 9">
    <location>
        <position position="145"/>
    </location>
    <ligand>
        <name>Ni(2+)</name>
        <dbReference type="ChEBI" id="CHEBI:49786"/>
        <label>1</label>
    </ligand>
</feature>
<comment type="subcellular location">
    <subcellularLocation>
        <location evidence="6 11">Cytoplasm</location>
    </subcellularLocation>
</comment>
<dbReference type="RefSeq" id="WP_106246401.1">
    <property type="nucleotide sequence ID" value="NZ_PVZC01000004.1"/>
</dbReference>
<dbReference type="GO" id="GO:0016151">
    <property type="term" value="F:nickel cation binding"/>
    <property type="evidence" value="ECO:0007669"/>
    <property type="project" value="UniProtKB-UniRule"/>
</dbReference>
<evidence type="ECO:0000256" key="1">
    <source>
        <dbReference type="ARBA" id="ARBA00004897"/>
    </source>
</evidence>
<dbReference type="InterPro" id="IPR029754">
    <property type="entry name" value="Urease_Ni-bd"/>
</dbReference>
<proteinExistence type="inferred from homology"/>
<evidence type="ECO:0000256" key="13">
    <source>
        <dbReference type="RuleBase" id="RU004158"/>
    </source>
</evidence>
<dbReference type="NCBIfam" id="TIGR01792">
    <property type="entry name" value="urease_alph"/>
    <property type="match status" value="1"/>
</dbReference>
<comment type="cofactor">
    <cofactor evidence="6 9 12">
        <name>Ni cation</name>
        <dbReference type="ChEBI" id="CHEBI:25516"/>
    </cofactor>
    <text evidence="6 9 12">Binds 2 nickel ions per subunit.</text>
</comment>
<dbReference type="GO" id="GO:0043419">
    <property type="term" value="P:urea catabolic process"/>
    <property type="evidence" value="ECO:0007669"/>
    <property type="project" value="UniProtKB-UniRule"/>
</dbReference>
<accession>A0A2T0Q4W1</accession>
<dbReference type="CDD" id="cd00375">
    <property type="entry name" value="Urease_alpha"/>
    <property type="match status" value="1"/>
</dbReference>
<dbReference type="InterPro" id="IPR017950">
    <property type="entry name" value="Urease_AS"/>
</dbReference>
<evidence type="ECO:0000256" key="2">
    <source>
        <dbReference type="ARBA" id="ARBA00022596"/>
    </source>
</evidence>
<comment type="pathway">
    <text evidence="1 6">Nitrogen metabolism; urea degradation; CO(2) and NH(3) from urea (urease route): step 1/1.</text>
</comment>
<dbReference type="InterPro" id="IPR011612">
    <property type="entry name" value="Urease_alpha_N_dom"/>
</dbReference>
<dbReference type="SUPFAM" id="SSF51556">
    <property type="entry name" value="Metallo-dependent hydrolases"/>
    <property type="match status" value="1"/>
</dbReference>
<dbReference type="InterPro" id="IPR032466">
    <property type="entry name" value="Metal_Hydrolase"/>
</dbReference>
<feature type="binding site" description="via carbamate group" evidence="6 9">
    <location>
        <position position="226"/>
    </location>
    <ligand>
        <name>Ni(2+)</name>
        <dbReference type="ChEBI" id="CHEBI:49786"/>
        <label>2</label>
    </ligand>
</feature>
<dbReference type="PRINTS" id="PR01752">
    <property type="entry name" value="UREASE"/>
</dbReference>
<comment type="similarity">
    <text evidence="6 13">Belongs to the metallo-dependent hydrolases superfamily. Urease alpha subunit family.</text>
</comment>
<evidence type="ECO:0000256" key="4">
    <source>
        <dbReference type="ARBA" id="ARBA00022801"/>
    </source>
</evidence>
<protein>
    <recommendedName>
        <fullName evidence="6 7">Urease subunit alpha</fullName>
        <ecNumber evidence="6 7">3.5.1.5</ecNumber>
    </recommendedName>
    <alternativeName>
        <fullName evidence="6">Urea amidohydrolase subunit alpha</fullName>
    </alternativeName>
</protein>
<dbReference type="Gene3D" id="2.30.40.10">
    <property type="entry name" value="Urease, subunit C, domain 1"/>
    <property type="match status" value="1"/>
</dbReference>
<comment type="subunit">
    <text evidence="6">Heterotrimer of UreA (gamma), UreB (beta) and UreC (alpha) subunits. Three heterotrimers associate to form the active enzyme.</text>
</comment>
<evidence type="ECO:0000256" key="12">
    <source>
        <dbReference type="RuleBase" id="RU000510"/>
    </source>
</evidence>
<dbReference type="InterPro" id="IPR006680">
    <property type="entry name" value="Amidohydro-rel"/>
</dbReference>
<feature type="binding site" description="via carbamate group" evidence="6 9">
    <location>
        <position position="226"/>
    </location>
    <ligand>
        <name>Ni(2+)</name>
        <dbReference type="ChEBI" id="CHEBI:49786"/>
        <label>1</label>
    </ligand>
</feature>
<evidence type="ECO:0000256" key="7">
    <source>
        <dbReference type="NCBIfam" id="TIGR01792"/>
    </source>
</evidence>
<dbReference type="EC" id="3.5.1.5" evidence="6 7"/>
<comment type="catalytic activity">
    <reaction evidence="5 6 12">
        <text>urea + 2 H2O + H(+) = hydrogencarbonate + 2 NH4(+)</text>
        <dbReference type="Rhea" id="RHEA:20557"/>
        <dbReference type="ChEBI" id="CHEBI:15377"/>
        <dbReference type="ChEBI" id="CHEBI:15378"/>
        <dbReference type="ChEBI" id="CHEBI:16199"/>
        <dbReference type="ChEBI" id="CHEBI:17544"/>
        <dbReference type="ChEBI" id="CHEBI:28938"/>
        <dbReference type="EC" id="3.5.1.5"/>
    </reaction>
</comment>
<comment type="PTM">
    <text evidence="6">Carboxylation allows a single lysine to coordinate two nickel ions.</text>
</comment>
<comment type="caution">
    <text evidence="15">The sequence shown here is derived from an EMBL/GenBank/DDBJ whole genome shotgun (WGS) entry which is preliminary data.</text>
</comment>
<evidence type="ECO:0000259" key="14">
    <source>
        <dbReference type="PROSITE" id="PS51368"/>
    </source>
</evidence>
<dbReference type="NCBIfam" id="NF009685">
    <property type="entry name" value="PRK13206.1"/>
    <property type="match status" value="1"/>
</dbReference>
<evidence type="ECO:0000256" key="11">
    <source>
        <dbReference type="PROSITE-ProRule" id="PRU00700"/>
    </source>
</evidence>
<dbReference type="EMBL" id="PVZC01000004">
    <property type="protein sequence ID" value="PRX98858.1"/>
    <property type="molecule type" value="Genomic_DNA"/>
</dbReference>
<feature type="binding site" evidence="6 11">
    <location>
        <position position="228"/>
    </location>
    <ligand>
        <name>substrate</name>
    </ligand>
</feature>
<feature type="binding site" evidence="6 9">
    <location>
        <position position="255"/>
    </location>
    <ligand>
        <name>Ni(2+)</name>
        <dbReference type="ChEBI" id="CHEBI:49786"/>
        <label>2</label>
    </ligand>
</feature>
<dbReference type="UniPathway" id="UPA00258">
    <property type="reaction ID" value="UER00370"/>
</dbReference>
<evidence type="ECO:0000256" key="5">
    <source>
        <dbReference type="ARBA" id="ARBA00047778"/>
    </source>
</evidence>
<dbReference type="PANTHER" id="PTHR43440">
    <property type="entry name" value="UREASE"/>
    <property type="match status" value="1"/>
</dbReference>